<proteinExistence type="predicted"/>
<protein>
    <recommendedName>
        <fullName evidence="1">BTB domain-containing protein</fullName>
    </recommendedName>
</protein>
<gene>
    <name evidence="2" type="ORF">RDB_LOCUS59745</name>
</gene>
<sequence length="317" mass="35736">MSSPAGGKSSTQPLFVPPRGGDLTLRSSDGVEFLVHSTILKFASSVFDDMIATGTTKDTVELTENANDVSYLLRFIYPNKFPVSISLDQLPNCLMVVQKYDIEGALEIIEEIISLDAPPHKPLSSDPIRIYQLAVQFNLTKTKAAVAPLVAVCQTNFCDLSKLSEFSQTYPPLKLVHMMNLQAMRSKVLSDVLFDFENAPMLPADDTFFYTLSCHKCWHTARYKDVTEGCKQLPTTWSLTWARLAYKTLLTSSIDRAQFLFQRSVISKFADDRHACIHCLIRIRESNDLLSRFESWVTGVKKSLEMQLETLEPLYSI</sequence>
<dbReference type="AlphaFoldDB" id="A0A8H3AAB1"/>
<dbReference type="CDD" id="cd18186">
    <property type="entry name" value="BTB_POZ_ZBTB_KLHL-like"/>
    <property type="match status" value="1"/>
</dbReference>
<dbReference type="Proteomes" id="UP000663846">
    <property type="component" value="Unassembled WGS sequence"/>
</dbReference>
<evidence type="ECO:0000313" key="3">
    <source>
        <dbReference type="Proteomes" id="UP000663846"/>
    </source>
</evidence>
<dbReference type="Pfam" id="PF00651">
    <property type="entry name" value="BTB"/>
    <property type="match status" value="1"/>
</dbReference>
<dbReference type="PROSITE" id="PS50097">
    <property type="entry name" value="BTB"/>
    <property type="match status" value="1"/>
</dbReference>
<dbReference type="InterPro" id="IPR011333">
    <property type="entry name" value="SKP1/BTB/POZ_sf"/>
</dbReference>
<feature type="domain" description="BTB" evidence="1">
    <location>
        <begin position="21"/>
        <end position="85"/>
    </location>
</feature>
<dbReference type="Gene3D" id="3.30.710.10">
    <property type="entry name" value="Potassium Channel Kv1.1, Chain A"/>
    <property type="match status" value="1"/>
</dbReference>
<dbReference type="EMBL" id="CAJMWS010000307">
    <property type="protein sequence ID" value="CAE6404521.1"/>
    <property type="molecule type" value="Genomic_DNA"/>
</dbReference>
<dbReference type="SMART" id="SM00225">
    <property type="entry name" value="BTB"/>
    <property type="match status" value="1"/>
</dbReference>
<evidence type="ECO:0000313" key="2">
    <source>
        <dbReference type="EMBL" id="CAE6404521.1"/>
    </source>
</evidence>
<dbReference type="SUPFAM" id="SSF54695">
    <property type="entry name" value="POZ domain"/>
    <property type="match status" value="1"/>
</dbReference>
<evidence type="ECO:0000259" key="1">
    <source>
        <dbReference type="PROSITE" id="PS50097"/>
    </source>
</evidence>
<name>A0A8H3AAB1_9AGAM</name>
<dbReference type="InterPro" id="IPR000210">
    <property type="entry name" value="BTB/POZ_dom"/>
</dbReference>
<accession>A0A8H3AAB1</accession>
<organism evidence="2 3">
    <name type="scientific">Rhizoctonia solani</name>
    <dbReference type="NCBI Taxonomy" id="456999"/>
    <lineage>
        <taxon>Eukaryota</taxon>
        <taxon>Fungi</taxon>
        <taxon>Dikarya</taxon>
        <taxon>Basidiomycota</taxon>
        <taxon>Agaricomycotina</taxon>
        <taxon>Agaricomycetes</taxon>
        <taxon>Cantharellales</taxon>
        <taxon>Ceratobasidiaceae</taxon>
        <taxon>Rhizoctonia</taxon>
    </lineage>
</organism>
<comment type="caution">
    <text evidence="2">The sequence shown here is derived from an EMBL/GenBank/DDBJ whole genome shotgun (WGS) entry which is preliminary data.</text>
</comment>
<reference evidence="2" key="1">
    <citation type="submission" date="2021-01" db="EMBL/GenBank/DDBJ databases">
        <authorList>
            <person name="Kaushik A."/>
        </authorList>
    </citation>
    <scope>NUCLEOTIDE SEQUENCE</scope>
    <source>
        <strain evidence="2">AG1-1C</strain>
    </source>
</reference>